<reference evidence="2" key="1">
    <citation type="journal article" date="2024" name="IScience">
        <title>Strigolactones Initiate the Formation of Haustorium-like Structures in Castilleja.</title>
        <authorList>
            <person name="Buerger M."/>
            <person name="Peterson D."/>
            <person name="Chory J."/>
        </authorList>
    </citation>
    <scope>NUCLEOTIDE SEQUENCE [LARGE SCALE GENOMIC DNA]</scope>
</reference>
<name>A0ABD3BB81_9LAMI</name>
<dbReference type="EMBL" id="JAVIJP010000103">
    <property type="protein sequence ID" value="KAL3614640.1"/>
    <property type="molecule type" value="Genomic_DNA"/>
</dbReference>
<dbReference type="AlphaFoldDB" id="A0ABD3BB81"/>
<keyword evidence="2" id="KW-1185">Reference proteome</keyword>
<evidence type="ECO:0000313" key="2">
    <source>
        <dbReference type="Proteomes" id="UP001632038"/>
    </source>
</evidence>
<gene>
    <name evidence="1" type="ORF">CASFOL_041397</name>
</gene>
<evidence type="ECO:0000313" key="1">
    <source>
        <dbReference type="EMBL" id="KAL3614640.1"/>
    </source>
</evidence>
<organism evidence="1 2">
    <name type="scientific">Castilleja foliolosa</name>
    <dbReference type="NCBI Taxonomy" id="1961234"/>
    <lineage>
        <taxon>Eukaryota</taxon>
        <taxon>Viridiplantae</taxon>
        <taxon>Streptophyta</taxon>
        <taxon>Embryophyta</taxon>
        <taxon>Tracheophyta</taxon>
        <taxon>Spermatophyta</taxon>
        <taxon>Magnoliopsida</taxon>
        <taxon>eudicotyledons</taxon>
        <taxon>Gunneridae</taxon>
        <taxon>Pentapetalae</taxon>
        <taxon>asterids</taxon>
        <taxon>lamiids</taxon>
        <taxon>Lamiales</taxon>
        <taxon>Orobanchaceae</taxon>
        <taxon>Pedicularideae</taxon>
        <taxon>Castillejinae</taxon>
        <taxon>Castilleja</taxon>
    </lineage>
</organism>
<sequence>MWMMIKKIPLSNSQDTTMAFTTQSYGFTHQSCWLSGEYPDFLHFVTVWQDTRWNTRSSACRVSLDVKKSELAPDVFL</sequence>
<dbReference type="Proteomes" id="UP001632038">
    <property type="component" value="Unassembled WGS sequence"/>
</dbReference>
<proteinExistence type="predicted"/>
<protein>
    <submittedName>
        <fullName evidence="1">Uncharacterized protein</fullName>
    </submittedName>
</protein>
<accession>A0ABD3BB81</accession>
<comment type="caution">
    <text evidence="1">The sequence shown here is derived from an EMBL/GenBank/DDBJ whole genome shotgun (WGS) entry which is preliminary data.</text>
</comment>